<dbReference type="GO" id="GO:0046872">
    <property type="term" value="F:metal ion binding"/>
    <property type="evidence" value="ECO:0007669"/>
    <property type="project" value="UniProtKB-KW"/>
</dbReference>
<dbReference type="Proteomes" id="UP000184327">
    <property type="component" value="Unassembled WGS sequence"/>
</dbReference>
<dbReference type="AlphaFoldDB" id="A0A1M4Z1V8"/>
<name>A0A1M4Z1V8_9BURK</name>
<comment type="subcellular location">
    <subcellularLocation>
        <location evidence="1 24">Cell inner membrane</location>
        <topology evidence="1 24">Multi-pass membrane protein</topology>
    </subcellularLocation>
</comment>
<sequence>MSPQVPAPQKGLRRVVSAFHNSLAGFISVWREPAFRQETVLAVVLLPASFWVGQSWLETAMLCTLVVLVLVTEILNTAIEAVVDRIGPEWNTYSKAAKDLGSAAVLLCLLLCSSVWAWALWERLA</sequence>
<dbReference type="GO" id="GO:0005524">
    <property type="term" value="F:ATP binding"/>
    <property type="evidence" value="ECO:0007669"/>
    <property type="project" value="UniProtKB-KW"/>
</dbReference>
<reference evidence="25 26" key="1">
    <citation type="submission" date="2016-11" db="EMBL/GenBank/DDBJ databases">
        <authorList>
            <person name="Jaros S."/>
            <person name="Januszkiewicz K."/>
            <person name="Wedrychowicz H."/>
        </authorList>
    </citation>
    <scope>NUCLEOTIDE SEQUENCE [LARGE SCALE GENOMIC DNA]</scope>
    <source>
        <strain evidence="25 26">DSM 16112</strain>
    </source>
</reference>
<dbReference type="InterPro" id="IPR036945">
    <property type="entry name" value="DAGK_sf"/>
</dbReference>
<evidence type="ECO:0000256" key="4">
    <source>
        <dbReference type="ARBA" id="ARBA00017575"/>
    </source>
</evidence>
<keyword evidence="13 22" id="KW-0067">ATP-binding</keyword>
<feature type="binding site" evidence="23">
    <location>
        <position position="32"/>
    </location>
    <ligand>
        <name>a divalent metal cation</name>
        <dbReference type="ChEBI" id="CHEBI:60240"/>
    </ligand>
</feature>
<evidence type="ECO:0000256" key="6">
    <source>
        <dbReference type="ARBA" id="ARBA00022516"/>
    </source>
</evidence>
<evidence type="ECO:0000256" key="14">
    <source>
        <dbReference type="ARBA" id="ARBA00022842"/>
    </source>
</evidence>
<comment type="caution">
    <text evidence="24">Lacks conserved residue(s) required for the propagation of feature annotation.</text>
</comment>
<dbReference type="GO" id="GO:0005886">
    <property type="term" value="C:plasma membrane"/>
    <property type="evidence" value="ECO:0007669"/>
    <property type="project" value="UniProtKB-SubCell"/>
</dbReference>
<feature type="binding site" evidence="21">
    <location>
        <position position="102"/>
    </location>
    <ligand>
        <name>substrate</name>
    </ligand>
</feature>
<comment type="function">
    <text evidence="24">Catalyzes the ATP-dependent phosphorylation of sn-l,2-diacylglycerol (DAG) to phosphatidic acid. Involved in the recycling of diacylglycerol produced as a by-product during membrane-derived oligosaccharide (MDO) biosynthesis.</text>
</comment>
<gene>
    <name evidence="25" type="ORF">SAMN02745117_01362</name>
</gene>
<feature type="binding site" evidence="22">
    <location>
        <position position="32"/>
    </location>
    <ligand>
        <name>ATP</name>
        <dbReference type="ChEBI" id="CHEBI:30616"/>
    </ligand>
</feature>
<dbReference type="InterPro" id="IPR033718">
    <property type="entry name" value="DAGK_prok"/>
</dbReference>
<proteinExistence type="inferred from homology"/>
<keyword evidence="17 24" id="KW-0472">Membrane</keyword>
<dbReference type="GO" id="GO:0006654">
    <property type="term" value="P:phosphatidic acid biosynthetic process"/>
    <property type="evidence" value="ECO:0007669"/>
    <property type="project" value="InterPro"/>
</dbReference>
<feature type="binding site" evidence="21">
    <location>
        <begin position="34"/>
        <end position="38"/>
    </location>
    <ligand>
        <name>substrate</name>
    </ligand>
</feature>
<evidence type="ECO:0000256" key="21">
    <source>
        <dbReference type="PIRSR" id="PIRSR600829-2"/>
    </source>
</evidence>
<dbReference type="PANTHER" id="PTHR34299">
    <property type="entry name" value="DIACYLGLYCEROL KINASE"/>
    <property type="match status" value="1"/>
</dbReference>
<feature type="transmembrane region" description="Helical" evidence="24">
    <location>
        <begin position="100"/>
        <end position="121"/>
    </location>
</feature>
<evidence type="ECO:0000256" key="2">
    <source>
        <dbReference type="ARBA" id="ARBA00005967"/>
    </source>
</evidence>
<keyword evidence="8 24" id="KW-0808">Transferase</keyword>
<evidence type="ECO:0000256" key="24">
    <source>
        <dbReference type="RuleBase" id="RU363065"/>
    </source>
</evidence>
<dbReference type="GO" id="GO:0004143">
    <property type="term" value="F:ATP-dependent diacylglycerol kinase activity"/>
    <property type="evidence" value="ECO:0007669"/>
    <property type="project" value="UniProtKB-EC"/>
</dbReference>
<evidence type="ECO:0000256" key="1">
    <source>
        <dbReference type="ARBA" id="ARBA00004429"/>
    </source>
</evidence>
<feature type="active site" description="Proton acceptor" evidence="20">
    <location>
        <position position="73"/>
    </location>
</feature>
<evidence type="ECO:0000256" key="22">
    <source>
        <dbReference type="PIRSR" id="PIRSR600829-3"/>
    </source>
</evidence>
<evidence type="ECO:0000256" key="5">
    <source>
        <dbReference type="ARBA" id="ARBA00022475"/>
    </source>
</evidence>
<evidence type="ECO:0000256" key="17">
    <source>
        <dbReference type="ARBA" id="ARBA00023136"/>
    </source>
</evidence>
<dbReference type="STRING" id="1122156.SAMN02745117_01362"/>
<evidence type="ECO:0000256" key="9">
    <source>
        <dbReference type="ARBA" id="ARBA00022692"/>
    </source>
</evidence>
<evidence type="ECO:0000256" key="16">
    <source>
        <dbReference type="ARBA" id="ARBA00023098"/>
    </source>
</evidence>
<feature type="binding site" evidence="22">
    <location>
        <position position="80"/>
    </location>
    <ligand>
        <name>ATP</name>
        <dbReference type="ChEBI" id="CHEBI:30616"/>
    </ligand>
</feature>
<dbReference type="Gene3D" id="1.10.287.3610">
    <property type="match status" value="1"/>
</dbReference>
<keyword evidence="5" id="KW-1003">Cell membrane</keyword>
<evidence type="ECO:0000256" key="13">
    <source>
        <dbReference type="ARBA" id="ARBA00022840"/>
    </source>
</evidence>
<evidence type="ECO:0000256" key="12">
    <source>
        <dbReference type="ARBA" id="ARBA00022777"/>
    </source>
</evidence>
<protein>
    <recommendedName>
        <fullName evidence="4 24">Diacylglycerol kinase</fullName>
        <ecNumber evidence="3 24">2.7.1.107</ecNumber>
    </recommendedName>
</protein>
<feature type="binding site" evidence="21">
    <location>
        <position position="73"/>
    </location>
    <ligand>
        <name>substrate</name>
    </ligand>
</feature>
<keyword evidence="15 24" id="KW-1133">Transmembrane helix</keyword>
<dbReference type="OrthoDB" id="9796011at2"/>
<comment type="catalytic activity">
    <reaction evidence="24">
        <text>a 1,2-diacyl-sn-glycerol + ATP = a 1,2-diacyl-sn-glycero-3-phosphate + ADP + H(+)</text>
        <dbReference type="Rhea" id="RHEA:10272"/>
        <dbReference type="ChEBI" id="CHEBI:15378"/>
        <dbReference type="ChEBI" id="CHEBI:17815"/>
        <dbReference type="ChEBI" id="CHEBI:30616"/>
        <dbReference type="ChEBI" id="CHEBI:58608"/>
        <dbReference type="ChEBI" id="CHEBI:456216"/>
        <dbReference type="EC" id="2.7.1.107"/>
    </reaction>
</comment>
<dbReference type="RefSeq" id="WP_073355950.1">
    <property type="nucleotide sequence ID" value="NZ_FQUZ01000013.1"/>
</dbReference>
<evidence type="ECO:0000256" key="3">
    <source>
        <dbReference type="ARBA" id="ARBA00012133"/>
    </source>
</evidence>
<keyword evidence="19 24" id="KW-1208">Phospholipid metabolism</keyword>
<feature type="binding site" evidence="22">
    <location>
        <begin position="98"/>
        <end position="99"/>
    </location>
    <ligand>
        <name>ATP</name>
        <dbReference type="ChEBI" id="CHEBI:30616"/>
    </ligand>
</feature>
<feature type="transmembrane region" description="Helical" evidence="24">
    <location>
        <begin position="59"/>
        <end position="79"/>
    </location>
</feature>
<dbReference type="EMBL" id="FQUZ01000013">
    <property type="protein sequence ID" value="SHF12041.1"/>
    <property type="molecule type" value="Genomic_DNA"/>
</dbReference>
<evidence type="ECO:0000256" key="15">
    <source>
        <dbReference type="ARBA" id="ARBA00022989"/>
    </source>
</evidence>
<comment type="similarity">
    <text evidence="2 24">Belongs to the bacterial diacylglycerol kinase family.</text>
</comment>
<feature type="binding site" evidence="23">
    <location>
        <position position="80"/>
    </location>
    <ligand>
        <name>a divalent metal cation</name>
        <dbReference type="ChEBI" id="CHEBI:60240"/>
    </ligand>
</feature>
<dbReference type="CDD" id="cd14264">
    <property type="entry name" value="DAGK_IM"/>
    <property type="match status" value="1"/>
</dbReference>
<dbReference type="Pfam" id="PF01219">
    <property type="entry name" value="DAGK_prokar"/>
    <property type="match status" value="1"/>
</dbReference>
<organism evidence="25 26">
    <name type="scientific">Lampropedia hyalina DSM 16112</name>
    <dbReference type="NCBI Taxonomy" id="1122156"/>
    <lineage>
        <taxon>Bacteria</taxon>
        <taxon>Pseudomonadati</taxon>
        <taxon>Pseudomonadota</taxon>
        <taxon>Betaproteobacteria</taxon>
        <taxon>Burkholderiales</taxon>
        <taxon>Comamonadaceae</taxon>
        <taxon>Lampropedia</taxon>
    </lineage>
</organism>
<dbReference type="PROSITE" id="PS01069">
    <property type="entry name" value="DAGK_PROKAR"/>
    <property type="match status" value="1"/>
</dbReference>
<evidence type="ECO:0000256" key="10">
    <source>
        <dbReference type="ARBA" id="ARBA00022723"/>
    </source>
</evidence>
<evidence type="ECO:0000256" key="11">
    <source>
        <dbReference type="ARBA" id="ARBA00022741"/>
    </source>
</evidence>
<keyword evidence="7 24" id="KW-0997">Cell inner membrane</keyword>
<evidence type="ECO:0000256" key="20">
    <source>
        <dbReference type="PIRSR" id="PIRSR600829-1"/>
    </source>
</evidence>
<keyword evidence="12 24" id="KW-0418">Kinase</keyword>
<keyword evidence="16 24" id="KW-0443">Lipid metabolism</keyword>
<comment type="cofactor">
    <cofactor evidence="23">
        <name>Mg(2+)</name>
        <dbReference type="ChEBI" id="CHEBI:18420"/>
    </cofactor>
    <text evidence="23">Mn(2+), Zn(2+), Cd(2+) and Co(2+) support activity to lesser extents.</text>
</comment>
<evidence type="ECO:0000256" key="8">
    <source>
        <dbReference type="ARBA" id="ARBA00022679"/>
    </source>
</evidence>
<feature type="binding site" evidence="22">
    <location>
        <position position="14"/>
    </location>
    <ligand>
        <name>ATP</name>
        <dbReference type="ChEBI" id="CHEBI:30616"/>
    </ligand>
</feature>
<evidence type="ECO:0000256" key="19">
    <source>
        <dbReference type="ARBA" id="ARBA00023264"/>
    </source>
</evidence>
<keyword evidence="6" id="KW-0444">Lipid biosynthesis</keyword>
<keyword evidence="10 23" id="KW-0479">Metal-binding</keyword>
<feature type="binding site" evidence="21">
    <location>
        <position position="14"/>
    </location>
    <ligand>
        <name>substrate</name>
    </ligand>
</feature>
<dbReference type="PANTHER" id="PTHR34299:SF1">
    <property type="entry name" value="DIACYLGLYCEROL KINASE"/>
    <property type="match status" value="1"/>
</dbReference>
<keyword evidence="11 22" id="KW-0547">Nucleotide-binding</keyword>
<keyword evidence="26" id="KW-1185">Reference proteome</keyword>
<keyword evidence="18" id="KW-0594">Phospholipid biosynthesis</keyword>
<dbReference type="EC" id="2.7.1.107" evidence="3 24"/>
<dbReference type="InterPro" id="IPR000829">
    <property type="entry name" value="DAGK"/>
</dbReference>
<evidence type="ECO:0000256" key="7">
    <source>
        <dbReference type="ARBA" id="ARBA00022519"/>
    </source>
</evidence>
<feature type="binding site" evidence="21">
    <location>
        <begin position="116"/>
        <end position="121"/>
    </location>
    <ligand>
        <name>substrate</name>
    </ligand>
</feature>
<evidence type="ECO:0000313" key="26">
    <source>
        <dbReference type="Proteomes" id="UP000184327"/>
    </source>
</evidence>
<keyword evidence="9 24" id="KW-0812">Transmembrane</keyword>
<evidence type="ECO:0000256" key="18">
    <source>
        <dbReference type="ARBA" id="ARBA00023209"/>
    </source>
</evidence>
<keyword evidence="14 23" id="KW-0460">Magnesium</keyword>
<evidence type="ECO:0000313" key="25">
    <source>
        <dbReference type="EMBL" id="SHF12041.1"/>
    </source>
</evidence>
<evidence type="ECO:0000256" key="23">
    <source>
        <dbReference type="PIRSR" id="PIRSR600829-4"/>
    </source>
</evidence>
<accession>A0A1M4Z1V8</accession>